<dbReference type="EMBL" id="JBHSKI010000002">
    <property type="protein sequence ID" value="MFC5170471.1"/>
    <property type="molecule type" value="Genomic_DNA"/>
</dbReference>
<evidence type="ECO:0000256" key="5">
    <source>
        <dbReference type="ARBA" id="ARBA00023136"/>
    </source>
</evidence>
<feature type="region of interest" description="Disordered" evidence="6">
    <location>
        <begin position="393"/>
        <end position="418"/>
    </location>
</feature>
<dbReference type="RefSeq" id="WP_381822244.1">
    <property type="nucleotide sequence ID" value="NZ_JBFADZ010000012.1"/>
</dbReference>
<comment type="caution">
    <text evidence="9">The sequence shown here is derived from an EMBL/GenBank/DDBJ whole genome shotgun (WGS) entry which is preliminary data.</text>
</comment>
<evidence type="ECO:0000256" key="6">
    <source>
        <dbReference type="SAM" id="MobiDB-lite"/>
    </source>
</evidence>
<feature type="transmembrane region" description="Helical" evidence="7">
    <location>
        <begin position="370"/>
        <end position="391"/>
    </location>
</feature>
<evidence type="ECO:0000256" key="3">
    <source>
        <dbReference type="ARBA" id="ARBA00022692"/>
    </source>
</evidence>
<evidence type="ECO:0000256" key="2">
    <source>
        <dbReference type="ARBA" id="ARBA00022475"/>
    </source>
</evidence>
<feature type="transmembrane region" description="Helical" evidence="7">
    <location>
        <begin position="283"/>
        <end position="302"/>
    </location>
</feature>
<evidence type="ECO:0000259" key="8">
    <source>
        <dbReference type="PROSITE" id="PS50850"/>
    </source>
</evidence>
<dbReference type="Pfam" id="PF07690">
    <property type="entry name" value="MFS_1"/>
    <property type="match status" value="1"/>
</dbReference>
<feature type="transmembrane region" description="Helical" evidence="7">
    <location>
        <begin position="148"/>
        <end position="167"/>
    </location>
</feature>
<dbReference type="InterPro" id="IPR036259">
    <property type="entry name" value="MFS_trans_sf"/>
</dbReference>
<dbReference type="Gene3D" id="1.20.1250.20">
    <property type="entry name" value="MFS general substrate transporter like domains"/>
    <property type="match status" value="1"/>
</dbReference>
<keyword evidence="2" id="KW-1003">Cell membrane</keyword>
<evidence type="ECO:0000313" key="9">
    <source>
        <dbReference type="EMBL" id="MFC5170471.1"/>
    </source>
</evidence>
<dbReference type="PANTHER" id="PTHR43124">
    <property type="entry name" value="PURINE EFFLUX PUMP PBUE"/>
    <property type="match status" value="1"/>
</dbReference>
<protein>
    <submittedName>
        <fullName evidence="9">MFS transporter</fullName>
    </submittedName>
</protein>
<dbReference type="PANTHER" id="PTHR43124:SF3">
    <property type="entry name" value="CHLORAMPHENICOL EFFLUX PUMP RV0191"/>
    <property type="match status" value="1"/>
</dbReference>
<dbReference type="PROSITE" id="PS50850">
    <property type="entry name" value="MFS"/>
    <property type="match status" value="1"/>
</dbReference>
<feature type="transmembrane region" description="Helical" evidence="7">
    <location>
        <begin position="86"/>
        <end position="110"/>
    </location>
</feature>
<proteinExistence type="predicted"/>
<name>A0ABW0AZZ5_9ACTN</name>
<feature type="transmembrane region" description="Helical" evidence="7">
    <location>
        <begin position="343"/>
        <end position="364"/>
    </location>
</feature>
<dbReference type="InterPro" id="IPR020846">
    <property type="entry name" value="MFS_dom"/>
</dbReference>
<reference evidence="10" key="1">
    <citation type="journal article" date="2019" name="Int. J. Syst. Evol. Microbiol.">
        <title>The Global Catalogue of Microorganisms (GCM) 10K type strain sequencing project: providing services to taxonomists for standard genome sequencing and annotation.</title>
        <authorList>
            <consortium name="The Broad Institute Genomics Platform"/>
            <consortium name="The Broad Institute Genome Sequencing Center for Infectious Disease"/>
            <person name="Wu L."/>
            <person name="Ma J."/>
        </authorList>
    </citation>
    <scope>NUCLEOTIDE SEQUENCE [LARGE SCALE GENOMIC DNA]</scope>
    <source>
        <strain evidence="10">CGMCC 4.1721</strain>
    </source>
</reference>
<feature type="transmembrane region" description="Helical" evidence="7">
    <location>
        <begin position="206"/>
        <end position="233"/>
    </location>
</feature>
<feature type="transmembrane region" description="Helical" evidence="7">
    <location>
        <begin position="253"/>
        <end position="276"/>
    </location>
</feature>
<organism evidence="9 10">
    <name type="scientific">Streptomyces mutomycini</name>
    <dbReference type="NCBI Taxonomy" id="284036"/>
    <lineage>
        <taxon>Bacteria</taxon>
        <taxon>Bacillati</taxon>
        <taxon>Actinomycetota</taxon>
        <taxon>Actinomycetes</taxon>
        <taxon>Kitasatosporales</taxon>
        <taxon>Streptomycetaceae</taxon>
        <taxon>Streptomyces</taxon>
    </lineage>
</organism>
<comment type="subcellular location">
    <subcellularLocation>
        <location evidence="1">Cell membrane</location>
        <topology evidence="1">Multi-pass membrane protein</topology>
    </subcellularLocation>
</comment>
<feature type="transmembrane region" description="Helical" evidence="7">
    <location>
        <begin position="116"/>
        <end position="136"/>
    </location>
</feature>
<feature type="domain" description="Major facilitator superfamily (MFS) profile" evidence="8">
    <location>
        <begin position="20"/>
        <end position="395"/>
    </location>
</feature>
<dbReference type="InterPro" id="IPR050189">
    <property type="entry name" value="MFS_Efflux_Transporters"/>
</dbReference>
<dbReference type="Proteomes" id="UP001596208">
    <property type="component" value="Unassembled WGS sequence"/>
</dbReference>
<keyword evidence="4 7" id="KW-1133">Transmembrane helix</keyword>
<dbReference type="SUPFAM" id="SSF103473">
    <property type="entry name" value="MFS general substrate transporter"/>
    <property type="match status" value="1"/>
</dbReference>
<accession>A0ABW0AZZ5</accession>
<evidence type="ECO:0000256" key="7">
    <source>
        <dbReference type="SAM" id="Phobius"/>
    </source>
</evidence>
<keyword evidence="10" id="KW-1185">Reference proteome</keyword>
<evidence type="ECO:0000256" key="1">
    <source>
        <dbReference type="ARBA" id="ARBA00004651"/>
    </source>
</evidence>
<gene>
    <name evidence="9" type="ORF">ACFPRK_07660</name>
</gene>
<keyword evidence="5 7" id="KW-0472">Membrane</keyword>
<keyword evidence="3 7" id="KW-0812">Transmembrane</keyword>
<feature type="transmembrane region" description="Helical" evidence="7">
    <location>
        <begin position="308"/>
        <end position="331"/>
    </location>
</feature>
<dbReference type="InterPro" id="IPR011701">
    <property type="entry name" value="MFS"/>
</dbReference>
<feature type="transmembrane region" description="Helical" evidence="7">
    <location>
        <begin position="58"/>
        <end position="79"/>
    </location>
</feature>
<sequence length="418" mass="42148">MPAATPVPPVPARSPVVGRLGVVTVMVGIFSLVTTEILPIGLLTPIGTTFGISDGSAGLMMTVPGLLAAVAAPVVTVATRRIDRRLMLCALMLLLAVADFLAAAAPAYWVMIASRVLVGLAIGAFWSIGAGIAPRLVPPEQVGRATSVIFSAVPLGSVLGVPFGVFLGDAAGWRTAFTAMGLLTLGVCGALIALMPPLPPESTTGLGVLGGLIGAARIRAGLIVTFLVVLAHFGAYTYVTPFLEVETHASTRFVTLVLLVYGTAGVVGNFAAGALVRRSLRGTFGVAAGMLAASTLLLPVLGTDEGGAVVLLIVWGLAYGAVPVCSQMWFLTSAPRTPEAASVLFTSSFQATISLGALGGGIVVDASSPTTVMILGGATAALALVTLRVIGGPGGPHTGPRTADGRRSTAVHRAGKES</sequence>
<evidence type="ECO:0000313" key="10">
    <source>
        <dbReference type="Proteomes" id="UP001596208"/>
    </source>
</evidence>
<evidence type="ECO:0000256" key="4">
    <source>
        <dbReference type="ARBA" id="ARBA00022989"/>
    </source>
</evidence>
<feature type="transmembrane region" description="Helical" evidence="7">
    <location>
        <begin position="173"/>
        <end position="194"/>
    </location>
</feature>
<feature type="transmembrane region" description="Helical" evidence="7">
    <location>
        <begin position="20"/>
        <end position="46"/>
    </location>
</feature>
<dbReference type="CDD" id="cd17324">
    <property type="entry name" value="MFS_NepI_like"/>
    <property type="match status" value="1"/>
</dbReference>